<dbReference type="Gene3D" id="3.30.470.10">
    <property type="match status" value="1"/>
</dbReference>
<dbReference type="AlphaFoldDB" id="A0A916UTT6"/>
<evidence type="ECO:0000259" key="2">
    <source>
        <dbReference type="Pfam" id="PF00425"/>
    </source>
</evidence>
<feature type="region of interest" description="Disordered" evidence="1">
    <location>
        <begin position="236"/>
        <end position="262"/>
    </location>
</feature>
<dbReference type="GO" id="GO:0046820">
    <property type="term" value="F:4-amino-4-deoxychorismate synthase activity"/>
    <property type="evidence" value="ECO:0007669"/>
    <property type="project" value="TreeGrafter"/>
</dbReference>
<sequence length="657" mass="71089">MIVSHLFTASVSSPLSDHCFALLDDAQADVSSAVSRLYTGLTGVLECVDAASWPVMLEQTQAAVHGGAYAVALFSYETGAQLHAIHSDAGSPPAGASLPSRILLFARCEHLDAGQVQAWLDARIAAEAAEAAAGEGVAPDCPAGVANIRASVDEAAFSDAIARVRAYIAAGDTYQVNYTYRLHFDAYGSPLALYRRLRQRQPVPYGALILLPDGAAVLSLSPELFVRHEAGKLTARPMKGTAAASGDVEEDQRRSQDLATDPKNRAENLMIVDLLRNDLGRIAVTGSVRVPRLFEVTRFSRVLQMTSTVEASLQPHLGLSEIMGALYPCGSITGAPKRRTMQIICELETEPRGIYTGAIGWFDPPVEGHAIGDFCLSVPIRTLYLQAQENAVAPVRKGVLGVGAGIVHDSVAADEYAECQLKASFLTGLPAEFELFETMQATEAEGCRHLQRHLRRLAASAAYFGFKYDEAAILARLHQWRSGSENRSESGLDEPHSGSAYRLRLALNSAGTVSLSSAELQPLATPARVLLAANFLPAPVATSSSDLFLRHKSTVRTRYDQAWKRAEQHGAFDMLFFNEHGYLTEGGRSNVLLQKNGRWTTPPLADGVLPGVMRSVLLDDPVFQLSEQRATLEDLRSADQVMLCNALRGMFRVEVIF</sequence>
<dbReference type="RefSeq" id="WP_188567803.1">
    <property type="nucleotide sequence ID" value="NZ_BMED01000004.1"/>
</dbReference>
<organism evidence="3 4">
    <name type="scientific">Undibacterium terreum</name>
    <dbReference type="NCBI Taxonomy" id="1224302"/>
    <lineage>
        <taxon>Bacteria</taxon>
        <taxon>Pseudomonadati</taxon>
        <taxon>Pseudomonadota</taxon>
        <taxon>Betaproteobacteria</taxon>
        <taxon>Burkholderiales</taxon>
        <taxon>Oxalobacteraceae</taxon>
        <taxon>Undibacterium</taxon>
    </lineage>
</organism>
<comment type="caution">
    <text evidence="3">The sequence shown here is derived from an EMBL/GenBank/DDBJ whole genome shotgun (WGS) entry which is preliminary data.</text>
</comment>
<dbReference type="InterPro" id="IPR019999">
    <property type="entry name" value="Anth_synth_I-like"/>
</dbReference>
<keyword evidence="4" id="KW-1185">Reference proteome</keyword>
<feature type="domain" description="Chorismate-utilising enzyme C-terminal" evidence="2">
    <location>
        <begin position="154"/>
        <end position="422"/>
    </location>
</feature>
<evidence type="ECO:0000313" key="3">
    <source>
        <dbReference type="EMBL" id="GGC88129.1"/>
    </source>
</evidence>
<dbReference type="GO" id="GO:0009396">
    <property type="term" value="P:folic acid-containing compound biosynthetic process"/>
    <property type="evidence" value="ECO:0007669"/>
    <property type="project" value="InterPro"/>
</dbReference>
<proteinExistence type="predicted"/>
<dbReference type="PANTHER" id="PTHR11236:SF50">
    <property type="entry name" value="AMINODEOXYCHORISMATE SYNTHASE COMPONENT 1"/>
    <property type="match status" value="1"/>
</dbReference>
<dbReference type="InterPro" id="IPR036038">
    <property type="entry name" value="Aminotransferase-like"/>
</dbReference>
<dbReference type="InterPro" id="IPR043132">
    <property type="entry name" value="BCAT-like_C"/>
</dbReference>
<dbReference type="EMBL" id="BMED01000004">
    <property type="protein sequence ID" value="GGC88129.1"/>
    <property type="molecule type" value="Genomic_DNA"/>
</dbReference>
<dbReference type="PRINTS" id="PR00095">
    <property type="entry name" value="ANTSNTHASEI"/>
</dbReference>
<gene>
    <name evidence="3" type="ORF">GCM10011396_39190</name>
</gene>
<reference evidence="3" key="1">
    <citation type="journal article" date="2014" name="Int. J. Syst. Evol. Microbiol.">
        <title>Complete genome sequence of Corynebacterium casei LMG S-19264T (=DSM 44701T), isolated from a smear-ripened cheese.</title>
        <authorList>
            <consortium name="US DOE Joint Genome Institute (JGI-PGF)"/>
            <person name="Walter F."/>
            <person name="Albersmeier A."/>
            <person name="Kalinowski J."/>
            <person name="Ruckert C."/>
        </authorList>
    </citation>
    <scope>NUCLEOTIDE SEQUENCE</scope>
    <source>
        <strain evidence="3">CGMCC 1.10998</strain>
    </source>
</reference>
<dbReference type="Proteomes" id="UP000637423">
    <property type="component" value="Unassembled WGS sequence"/>
</dbReference>
<dbReference type="Gene3D" id="3.60.120.10">
    <property type="entry name" value="Anthranilate synthase"/>
    <property type="match status" value="1"/>
</dbReference>
<dbReference type="NCBIfam" id="TIGR00553">
    <property type="entry name" value="pabB"/>
    <property type="match status" value="1"/>
</dbReference>
<name>A0A916UTT6_9BURK</name>
<dbReference type="PANTHER" id="PTHR11236">
    <property type="entry name" value="AMINOBENZOATE/ANTHRANILATE SYNTHASE"/>
    <property type="match status" value="1"/>
</dbReference>
<dbReference type="InterPro" id="IPR005801">
    <property type="entry name" value="ADC_synthase"/>
</dbReference>
<dbReference type="InterPro" id="IPR001544">
    <property type="entry name" value="Aminotrans_IV"/>
</dbReference>
<dbReference type="SUPFAM" id="SSF56322">
    <property type="entry name" value="ADC synthase"/>
    <property type="match status" value="1"/>
</dbReference>
<protein>
    <submittedName>
        <fullName evidence="3">Para-aminobenzoate synthase</fullName>
    </submittedName>
</protein>
<dbReference type="Pfam" id="PF01063">
    <property type="entry name" value="Aminotran_4"/>
    <property type="match status" value="1"/>
</dbReference>
<dbReference type="InterPro" id="IPR015890">
    <property type="entry name" value="Chorismate_C"/>
</dbReference>
<reference evidence="3" key="2">
    <citation type="submission" date="2020-09" db="EMBL/GenBank/DDBJ databases">
        <authorList>
            <person name="Sun Q."/>
            <person name="Zhou Y."/>
        </authorList>
    </citation>
    <scope>NUCLEOTIDE SEQUENCE</scope>
    <source>
        <strain evidence="3">CGMCC 1.10998</strain>
    </source>
</reference>
<accession>A0A916UTT6</accession>
<dbReference type="InterPro" id="IPR005802">
    <property type="entry name" value="ADC_synth_comp_1"/>
</dbReference>
<dbReference type="InterPro" id="IPR043131">
    <property type="entry name" value="BCAT-like_N"/>
</dbReference>
<dbReference type="GO" id="GO:0000162">
    <property type="term" value="P:L-tryptophan biosynthetic process"/>
    <property type="evidence" value="ECO:0007669"/>
    <property type="project" value="TreeGrafter"/>
</dbReference>
<dbReference type="Pfam" id="PF00425">
    <property type="entry name" value="Chorismate_bind"/>
    <property type="match status" value="1"/>
</dbReference>
<feature type="compositionally biased region" description="Basic and acidic residues" evidence="1">
    <location>
        <begin position="251"/>
        <end position="262"/>
    </location>
</feature>
<dbReference type="Gene3D" id="3.20.10.10">
    <property type="entry name" value="D-amino Acid Aminotransferase, subunit A, domain 2"/>
    <property type="match status" value="1"/>
</dbReference>
<evidence type="ECO:0000313" key="4">
    <source>
        <dbReference type="Proteomes" id="UP000637423"/>
    </source>
</evidence>
<evidence type="ECO:0000256" key="1">
    <source>
        <dbReference type="SAM" id="MobiDB-lite"/>
    </source>
</evidence>
<dbReference type="SUPFAM" id="SSF56752">
    <property type="entry name" value="D-aminoacid aminotransferase-like PLP-dependent enzymes"/>
    <property type="match status" value="1"/>
</dbReference>